<evidence type="ECO:0000259" key="1">
    <source>
        <dbReference type="Pfam" id="PF00126"/>
    </source>
</evidence>
<reference evidence="3 4" key="1">
    <citation type="submission" date="2016-11" db="EMBL/GenBank/DDBJ databases">
        <authorList>
            <person name="Jaros S."/>
            <person name="Januszkiewicz K."/>
            <person name="Wedrychowicz H."/>
        </authorList>
    </citation>
    <scope>NUCLEOTIDE SEQUENCE [LARGE SCALE GENOMIC DNA]</scope>
    <source>
        <strain evidence="3 4">DSM 15480</strain>
    </source>
</reference>
<evidence type="ECO:0000313" key="4">
    <source>
        <dbReference type="Proteomes" id="UP000184301"/>
    </source>
</evidence>
<dbReference type="InterPro" id="IPR036388">
    <property type="entry name" value="WH-like_DNA-bd_sf"/>
</dbReference>
<dbReference type="STRING" id="1121950.SAMN02745243_03480"/>
<dbReference type="InterPro" id="IPR036390">
    <property type="entry name" value="WH_DNA-bd_sf"/>
</dbReference>
<dbReference type="InterPro" id="IPR000847">
    <property type="entry name" value="LysR_HTH_N"/>
</dbReference>
<dbReference type="PANTHER" id="PTHR30432">
    <property type="entry name" value="TRANSCRIPTIONAL REGULATOR MODE"/>
    <property type="match status" value="1"/>
</dbReference>
<proteinExistence type="predicted"/>
<sequence>MNNNLRTGAVITATNTIQNQHQISPLTQLGSISVIRRIILIFQQADISPIVVITGRQALEIEQHLANYGVIFIRDENYEHTTPMEQAKLGLAFLAEKCSRLFFTSADIPVFLPGTLRSMKKETGEIIIPTFRKKDGFPVLLSQKTVSDMLAEQHCLTPQEYIARDLPGKKHLESNDKGIFLTADHYERLDPVIAGHNQQLLHPFVTINIERDQLFFNSRAKLLLQLVLETHSVQSACKYMAVSKSKAWDMINQMEAALGFPVVQRRHGGSHGGQTELTAKGRQFLDAYLAYEEKVKRYASEQFRKDFPDL</sequence>
<dbReference type="InterPro" id="IPR051815">
    <property type="entry name" value="Molybdate_resp_trans_reg"/>
</dbReference>
<accession>A0A1M6UE14</accession>
<dbReference type="AlphaFoldDB" id="A0A1M6UE14"/>
<organism evidence="3 4">
    <name type="scientific">Hespellia stercorisuis DSM 15480</name>
    <dbReference type="NCBI Taxonomy" id="1121950"/>
    <lineage>
        <taxon>Bacteria</taxon>
        <taxon>Bacillati</taxon>
        <taxon>Bacillota</taxon>
        <taxon>Clostridia</taxon>
        <taxon>Lachnospirales</taxon>
        <taxon>Lachnospiraceae</taxon>
        <taxon>Hespellia</taxon>
    </lineage>
</organism>
<dbReference type="Pfam" id="PF00126">
    <property type="entry name" value="HTH_1"/>
    <property type="match status" value="1"/>
</dbReference>
<feature type="domain" description="HTH lysR-type" evidence="1">
    <location>
        <begin position="224"/>
        <end position="282"/>
    </location>
</feature>
<dbReference type="EMBL" id="FQZY01000071">
    <property type="protein sequence ID" value="SHK67492.1"/>
    <property type="molecule type" value="Genomic_DNA"/>
</dbReference>
<dbReference type="PANTHER" id="PTHR30432:SF1">
    <property type="entry name" value="DNA-BINDING TRANSCRIPTIONAL DUAL REGULATOR MODE"/>
    <property type="match status" value="1"/>
</dbReference>
<dbReference type="GO" id="GO:0016779">
    <property type="term" value="F:nucleotidyltransferase activity"/>
    <property type="evidence" value="ECO:0007669"/>
    <property type="project" value="UniProtKB-ARBA"/>
</dbReference>
<dbReference type="Gene3D" id="3.90.550.10">
    <property type="entry name" value="Spore Coat Polysaccharide Biosynthesis Protein SpsA, Chain A"/>
    <property type="match status" value="1"/>
</dbReference>
<dbReference type="SUPFAM" id="SSF53448">
    <property type="entry name" value="Nucleotide-diphospho-sugar transferases"/>
    <property type="match status" value="1"/>
</dbReference>
<dbReference type="Proteomes" id="UP000184301">
    <property type="component" value="Unassembled WGS sequence"/>
</dbReference>
<feature type="domain" description="MobA-like NTP transferase" evidence="2">
    <location>
        <begin position="26"/>
        <end position="150"/>
    </location>
</feature>
<protein>
    <submittedName>
        <fullName evidence="3">ModE molybdate transport repressor domain-containing protein</fullName>
    </submittedName>
</protein>
<evidence type="ECO:0000259" key="2">
    <source>
        <dbReference type="Pfam" id="PF12804"/>
    </source>
</evidence>
<dbReference type="Pfam" id="PF12804">
    <property type="entry name" value="NTP_transf_3"/>
    <property type="match status" value="1"/>
</dbReference>
<keyword evidence="4" id="KW-1185">Reference proteome</keyword>
<dbReference type="GO" id="GO:0003700">
    <property type="term" value="F:DNA-binding transcription factor activity"/>
    <property type="evidence" value="ECO:0007669"/>
    <property type="project" value="InterPro"/>
</dbReference>
<dbReference type="SUPFAM" id="SSF46785">
    <property type="entry name" value="Winged helix' DNA-binding domain"/>
    <property type="match status" value="1"/>
</dbReference>
<dbReference type="Gene3D" id="1.10.10.10">
    <property type="entry name" value="Winged helix-like DNA-binding domain superfamily/Winged helix DNA-binding domain"/>
    <property type="match status" value="1"/>
</dbReference>
<dbReference type="RefSeq" id="WP_073112796.1">
    <property type="nucleotide sequence ID" value="NZ_FQZY01000071.1"/>
</dbReference>
<evidence type="ECO:0000313" key="3">
    <source>
        <dbReference type="EMBL" id="SHK67492.1"/>
    </source>
</evidence>
<dbReference type="InterPro" id="IPR025877">
    <property type="entry name" value="MobA-like_NTP_Trfase"/>
</dbReference>
<gene>
    <name evidence="3" type="ORF">SAMN02745243_03480</name>
</gene>
<name>A0A1M6UE14_9FIRM</name>
<dbReference type="InterPro" id="IPR029044">
    <property type="entry name" value="Nucleotide-diphossugar_trans"/>
</dbReference>